<name>Q0BC79_BURCM</name>
<gene>
    <name evidence="1" type="ordered locus">Bamb_2688</name>
</gene>
<dbReference type="InterPro" id="IPR015943">
    <property type="entry name" value="WD40/YVTN_repeat-like_dom_sf"/>
</dbReference>
<evidence type="ECO:0000313" key="1">
    <source>
        <dbReference type="EMBL" id="ABI88244.1"/>
    </source>
</evidence>
<keyword evidence="2" id="KW-1185">Reference proteome</keyword>
<evidence type="ECO:0000313" key="2">
    <source>
        <dbReference type="Proteomes" id="UP000000662"/>
    </source>
</evidence>
<dbReference type="Proteomes" id="UP000000662">
    <property type="component" value="Chromosome 1"/>
</dbReference>
<organism evidence="1 2">
    <name type="scientific">Burkholderia ambifaria (strain ATCC BAA-244 / DSM 16087 / CCUG 44356 / LMG 19182 / AMMD)</name>
    <name type="common">Burkholderia cepacia (strain AMMD)</name>
    <dbReference type="NCBI Taxonomy" id="339670"/>
    <lineage>
        <taxon>Bacteria</taxon>
        <taxon>Pseudomonadati</taxon>
        <taxon>Pseudomonadota</taxon>
        <taxon>Betaproteobacteria</taxon>
        <taxon>Burkholderiales</taxon>
        <taxon>Burkholderiaceae</taxon>
        <taxon>Burkholderia</taxon>
        <taxon>Burkholderia cepacia complex</taxon>
    </lineage>
</organism>
<dbReference type="SUPFAM" id="SSF110296">
    <property type="entry name" value="Oligoxyloglucan reducing end-specific cellobiohydrolase"/>
    <property type="match status" value="1"/>
</dbReference>
<dbReference type="Gene3D" id="2.130.10.10">
    <property type="entry name" value="YVTN repeat-like/Quinoprotein amine dehydrogenase"/>
    <property type="match status" value="1"/>
</dbReference>
<dbReference type="GO" id="GO:0016787">
    <property type="term" value="F:hydrolase activity"/>
    <property type="evidence" value="ECO:0007669"/>
    <property type="project" value="UniProtKB-KW"/>
</dbReference>
<protein>
    <submittedName>
        <fullName evidence="1">Glycosyl hydrolase, BNR repeat-containing protein</fullName>
    </submittedName>
</protein>
<sequence>MLVLPIAIYGYTEMTSGWDTVSTEFMRNDKPYGAGAFRVQRNDFMSLKVARPELKFKPESEQKNPDLAEFTEAWMDDSNQRLNRSTVSFLRGTLDGSAVRHFQQPGQTASWWYSPDWQVLYVSTGWMDYAAPRTVDGASPQTTRLWKSSDGGQHWAQLEWPMERNINRLLFIDAQRGYAIGWGPRVWRTADGGQSWQEIKEPPGAALQDKPRRTFDGTNLGPDGVLRIAYQVEDAEHPQPATVVWRLDWNQQDFIREAVLPGQVIVSLESSPAPVRNYALYALSRTSGESGSGHGAGVISTWTSEHPEHIQELHAFDSPLTLNGLSAGRNGVLLVHATDPNTANGGGAPIDLTISSTDGGKTWQQTADKASQGGYFDPQTNTLYSVFAYTLRKRQF</sequence>
<dbReference type="eggNOG" id="ENOG50314ZU">
    <property type="taxonomic scope" value="Bacteria"/>
</dbReference>
<dbReference type="KEGG" id="bam:Bamb_2688"/>
<dbReference type="EMBL" id="CP000440">
    <property type="protein sequence ID" value="ABI88244.1"/>
    <property type="molecule type" value="Genomic_DNA"/>
</dbReference>
<accession>Q0BC79</accession>
<keyword evidence="1" id="KW-0378">Hydrolase</keyword>
<dbReference type="AlphaFoldDB" id="Q0BC79"/>
<proteinExistence type="predicted"/>
<reference evidence="1" key="1">
    <citation type="submission" date="2009-01" db="EMBL/GenBank/DDBJ databases">
        <title>Complete sequence of Chromosome 1 of Burkholderia cepacia AMMD.</title>
        <authorList>
            <consortium name="US DOE Joint Genome Institute"/>
            <person name="Copeland A."/>
            <person name="Lucas S."/>
            <person name="Lapidus A."/>
            <person name="Barry K."/>
            <person name="Detter J.C."/>
            <person name="Glavina del Rio T."/>
            <person name="Hammon N."/>
            <person name="Israni S."/>
            <person name="Pitluck S."/>
            <person name="Bruce D."/>
            <person name="Chain P."/>
            <person name="Malfatti S."/>
            <person name="Shin M."/>
            <person name="Vergez L."/>
            <person name="Schmutz J."/>
            <person name="Larimer F."/>
            <person name="Land M."/>
            <person name="Hauser L."/>
            <person name="Kyrpides N."/>
            <person name="Kim E."/>
            <person name="Parke J."/>
            <person name="Coenye T."/>
            <person name="Konstantinidis K."/>
            <person name="Ramette A."/>
            <person name="Tiedje J."/>
            <person name="Richardson P."/>
        </authorList>
    </citation>
    <scope>NUCLEOTIDE SEQUENCE [LARGE SCALE GENOMIC DNA]</scope>
    <source>
        <strain evidence="1">AMMD</strain>
    </source>
</reference>